<name>A0A1L7I9X1_9FLAO</name>
<evidence type="ECO:0000313" key="2">
    <source>
        <dbReference type="Proteomes" id="UP000186230"/>
    </source>
</evidence>
<organism evidence="1 2">
    <name type="scientific">Christiangramia flava JLT2011</name>
    <dbReference type="NCBI Taxonomy" id="1229726"/>
    <lineage>
        <taxon>Bacteria</taxon>
        <taxon>Pseudomonadati</taxon>
        <taxon>Bacteroidota</taxon>
        <taxon>Flavobacteriia</taxon>
        <taxon>Flavobacteriales</taxon>
        <taxon>Flavobacteriaceae</taxon>
        <taxon>Christiangramia</taxon>
    </lineage>
</organism>
<proteinExistence type="predicted"/>
<dbReference type="Gene3D" id="1.20.120.450">
    <property type="entry name" value="dinb family like domain"/>
    <property type="match status" value="1"/>
</dbReference>
<dbReference type="SUPFAM" id="SSF109854">
    <property type="entry name" value="DinB/YfiT-like putative metalloenzymes"/>
    <property type="match status" value="1"/>
</dbReference>
<dbReference type="OrthoDB" id="9793216at2"/>
<dbReference type="STRING" id="1229726.GRFL_3178"/>
<reference evidence="1 2" key="1">
    <citation type="submission" date="2016-07" db="EMBL/GenBank/DDBJ databases">
        <title>Multi-omics approach to identify versatile polysaccharide utilization systems of a marine flavobacterium Gramella flava.</title>
        <authorList>
            <person name="Tang K."/>
        </authorList>
    </citation>
    <scope>NUCLEOTIDE SEQUENCE [LARGE SCALE GENOMIC DNA]</scope>
    <source>
        <strain evidence="1 2">JLT2011</strain>
    </source>
</reference>
<dbReference type="EMBL" id="CP016359">
    <property type="protein sequence ID" value="APU69902.1"/>
    <property type="molecule type" value="Genomic_DNA"/>
</dbReference>
<dbReference type="KEGG" id="gfl:GRFL_3178"/>
<keyword evidence="2" id="KW-1185">Reference proteome</keyword>
<evidence type="ECO:0000313" key="1">
    <source>
        <dbReference type="EMBL" id="APU69902.1"/>
    </source>
</evidence>
<dbReference type="Proteomes" id="UP000186230">
    <property type="component" value="Chromosome"/>
</dbReference>
<dbReference type="AlphaFoldDB" id="A0A1L7I9X1"/>
<gene>
    <name evidence="1" type="ORF">GRFL_3178</name>
</gene>
<dbReference type="RefSeq" id="WP_083645491.1">
    <property type="nucleotide sequence ID" value="NZ_AMRU01000016.1"/>
</dbReference>
<accession>A0A1L7I9X1</accession>
<protein>
    <submittedName>
        <fullName evidence="1">Uncharacterized protein</fullName>
    </submittedName>
</protein>
<dbReference type="InterPro" id="IPR034660">
    <property type="entry name" value="DinB/YfiT-like"/>
</dbReference>
<sequence length="172" mass="20162">MNRSELQPNEIGDYYWRYINLLPEKADLIDTLISNTHDFVGFLNELPKDKWHYSYEDGKWNILEILQHIIDTERVFQYRALSFARGEEKPLPGFDHDRFAEMSDAGRRLPKDLISEFQANRDSAIYLFKSFNQEMLKRTGNMNGVPASPRAIGFIMAGHVLHHIDLITKKYL</sequence>
<dbReference type="Pfam" id="PF12867">
    <property type="entry name" value="DinB_2"/>
    <property type="match status" value="1"/>
</dbReference>
<dbReference type="InterPro" id="IPR024775">
    <property type="entry name" value="DinB-like"/>
</dbReference>